<protein>
    <recommendedName>
        <fullName evidence="5">Testicular haploid expressed gene protein-like</fullName>
    </recommendedName>
</protein>
<keyword evidence="1" id="KW-0677">Repeat</keyword>
<proteinExistence type="predicted"/>
<dbReference type="EnsemblMetazoa" id="SCAU005809-RA">
    <property type="protein sequence ID" value="SCAU005809-PA"/>
    <property type="gene ID" value="SCAU005809"/>
</dbReference>
<organism evidence="3 4">
    <name type="scientific">Stomoxys calcitrans</name>
    <name type="common">Stable fly</name>
    <name type="synonym">Conops calcitrans</name>
    <dbReference type="NCBI Taxonomy" id="35570"/>
    <lineage>
        <taxon>Eukaryota</taxon>
        <taxon>Metazoa</taxon>
        <taxon>Ecdysozoa</taxon>
        <taxon>Arthropoda</taxon>
        <taxon>Hexapoda</taxon>
        <taxon>Insecta</taxon>
        <taxon>Pterygota</taxon>
        <taxon>Neoptera</taxon>
        <taxon>Endopterygota</taxon>
        <taxon>Diptera</taxon>
        <taxon>Brachycera</taxon>
        <taxon>Muscomorpha</taxon>
        <taxon>Muscoidea</taxon>
        <taxon>Muscidae</taxon>
        <taxon>Stomoxys</taxon>
    </lineage>
</organism>
<accession>A0A1I8P8Q6</accession>
<dbReference type="PANTHER" id="PTHR15901">
    <property type="entry name" value="TESTICULAR HAPLOID EXPRESSED GENE PROTEIN"/>
    <property type="match status" value="1"/>
</dbReference>
<dbReference type="OrthoDB" id="25466at2759"/>
<feature type="region of interest" description="Disordered" evidence="2">
    <location>
        <begin position="284"/>
        <end position="307"/>
    </location>
</feature>
<feature type="compositionally biased region" description="Basic and acidic residues" evidence="2">
    <location>
        <begin position="290"/>
        <end position="307"/>
    </location>
</feature>
<sequence length="333" mass="39050">MWLKESSAGCCNIFQRLPEELQCFLPELYAELQRLQNLHRHSFVKNQRILNLAKTKNIKKTPRFVPICPCKFKKPIEVIHLDQKENTRTEQLAYPKARKLLVFKDEIKKLFPPNRIINLNRLIRKSLLSLYSRLANVQPPEEMQPIKKWDRAEWTKHLKKLRKLAKPKVAKPQPKIPNKRMPLQSMKRYKNLSRPVKRDVLEKPDWTLTHELKRYKATKRLMNLAKPLIRDTSMLYQELPIKIPQTVLKHKATKRTLDLSQPKARKTSPEISENPFAISPNALKAKASKRTKDLAEPKEYENTHIREDPFAISPAALKAKAKPRTLELAKPKK</sequence>
<dbReference type="SMART" id="SM00705">
    <property type="entry name" value="THEG"/>
    <property type="match status" value="6"/>
</dbReference>
<evidence type="ECO:0000256" key="1">
    <source>
        <dbReference type="ARBA" id="ARBA00022737"/>
    </source>
</evidence>
<gene>
    <name evidence="3" type="primary">106083956</name>
</gene>
<evidence type="ECO:0000313" key="4">
    <source>
        <dbReference type="Proteomes" id="UP000095300"/>
    </source>
</evidence>
<dbReference type="AlphaFoldDB" id="A0A1I8P8Q6"/>
<evidence type="ECO:0000256" key="2">
    <source>
        <dbReference type="SAM" id="MobiDB-lite"/>
    </source>
</evidence>
<name>A0A1I8P8Q6_STOCA</name>
<evidence type="ECO:0000313" key="3">
    <source>
        <dbReference type="EnsemblMetazoa" id="SCAU005809-PA"/>
    </source>
</evidence>
<reference evidence="3" key="1">
    <citation type="submission" date="2020-05" db="UniProtKB">
        <authorList>
            <consortium name="EnsemblMetazoa"/>
        </authorList>
    </citation>
    <scope>IDENTIFICATION</scope>
    <source>
        <strain evidence="3">USDA</strain>
    </source>
</reference>
<keyword evidence="4" id="KW-1185">Reference proteome</keyword>
<dbReference type="PANTHER" id="PTHR15901:SF16">
    <property type="entry name" value="TESTICULAR HAPLOID EXPRESSED GENE PROTEIN"/>
    <property type="match status" value="1"/>
</dbReference>
<dbReference type="VEuPathDB" id="VectorBase:SCAU005809"/>
<dbReference type="KEGG" id="scac:106083956"/>
<evidence type="ECO:0008006" key="5">
    <source>
        <dbReference type="Google" id="ProtNLM"/>
    </source>
</evidence>
<dbReference type="Proteomes" id="UP000095300">
    <property type="component" value="Unassembled WGS sequence"/>
</dbReference>
<dbReference type="Pfam" id="PF14912">
    <property type="entry name" value="THEG"/>
    <property type="match status" value="2"/>
</dbReference>
<dbReference type="InterPro" id="IPR006623">
    <property type="entry name" value="THEG"/>
</dbReference>
<dbReference type="InterPro" id="IPR042401">
    <property type="entry name" value="SPMAP2-like"/>
</dbReference>